<dbReference type="GO" id="GO:0038023">
    <property type="term" value="F:signaling receptor activity"/>
    <property type="evidence" value="ECO:0007669"/>
    <property type="project" value="InterPro"/>
</dbReference>
<feature type="domain" description="Ionotropic glutamate receptor C-terminal" evidence="17">
    <location>
        <begin position="432"/>
        <end position="790"/>
    </location>
</feature>
<dbReference type="SMART" id="SM00079">
    <property type="entry name" value="PBPe"/>
    <property type="match status" value="1"/>
</dbReference>
<keyword evidence="9 19" id="KW-0675">Receptor</keyword>
<evidence type="ECO:0000256" key="8">
    <source>
        <dbReference type="ARBA" id="ARBA00023136"/>
    </source>
</evidence>
<evidence type="ECO:0000256" key="5">
    <source>
        <dbReference type="ARBA" id="ARBA00022692"/>
    </source>
</evidence>
<evidence type="ECO:0000256" key="9">
    <source>
        <dbReference type="ARBA" id="ARBA00023170"/>
    </source>
</evidence>
<keyword evidence="6 16" id="KW-1133">Transmembrane helix</keyword>
<dbReference type="InterPro" id="IPR019594">
    <property type="entry name" value="Glu/Gly-bd"/>
</dbReference>
<feature type="binding site" evidence="13">
    <location>
        <position position="732"/>
    </location>
    <ligand>
        <name>L-glutamate</name>
        <dbReference type="ChEBI" id="CHEBI:29985"/>
    </ligand>
</feature>
<keyword evidence="8 16" id="KW-0472">Membrane</keyword>
<evidence type="ECO:0000256" key="13">
    <source>
        <dbReference type="PIRSR" id="PIRSR601508-1"/>
    </source>
</evidence>
<keyword evidence="12" id="KW-0407">Ion channel</keyword>
<dbReference type="SUPFAM" id="SSF53850">
    <property type="entry name" value="Periplasmic binding protein-like II"/>
    <property type="match status" value="1"/>
</dbReference>
<evidence type="ECO:0000256" key="7">
    <source>
        <dbReference type="ARBA" id="ARBA00023065"/>
    </source>
</evidence>
<evidence type="ECO:0000256" key="11">
    <source>
        <dbReference type="ARBA" id="ARBA00023286"/>
    </source>
</evidence>
<feature type="site" description="Crucial to convey clamshell closure to channel opening" evidence="14">
    <location>
        <position position="656"/>
    </location>
</feature>
<dbReference type="Gene3D" id="1.10.287.70">
    <property type="match status" value="1"/>
</dbReference>
<feature type="transmembrane region" description="Helical" evidence="16">
    <location>
        <begin position="819"/>
        <end position="839"/>
    </location>
</feature>
<evidence type="ECO:0000256" key="1">
    <source>
        <dbReference type="ARBA" id="ARBA00004651"/>
    </source>
</evidence>
<evidence type="ECO:0000256" key="12">
    <source>
        <dbReference type="ARBA" id="ARBA00023303"/>
    </source>
</evidence>
<evidence type="ECO:0000313" key="19">
    <source>
        <dbReference type="EMBL" id="QHA94734.1"/>
    </source>
</evidence>
<evidence type="ECO:0000256" key="10">
    <source>
        <dbReference type="ARBA" id="ARBA00023180"/>
    </source>
</evidence>
<evidence type="ECO:0000256" key="6">
    <source>
        <dbReference type="ARBA" id="ARBA00022989"/>
    </source>
</evidence>
<dbReference type="PANTHER" id="PTHR42643:SF24">
    <property type="entry name" value="IONOTROPIC RECEPTOR 60A"/>
    <property type="match status" value="1"/>
</dbReference>
<sequence>MDMMSNKRKRILLSSDIVKSSFVINLLICSGVHIVVGKRITFGVVRDINKYSTEIIDVINYIMRYVTTDSDQLEYSVKFIDPTIPLGQQMNAVCYDDEAFDVLFSATSCDILRKLATESSSEGILHFAMNVDQCYLKGLPILMDSMPSEDVSQAIADVVKDRNKKADIVILHNTEYENLPAVKSLLRELMDRNIKYSYLLFDVNVAGVSRRMNNVRRGVKELTAVVLADFNDFKYLTDKMHEYRTLDAGVTYLIVNDGWEAENPEIDAPQPVNYTIDLDLLLLKRKVSEEFSELLIDILQRSRNHAPERFVKWKVPYIGREDLFVSAAVWSVIKASRRIQALKTSSMQSKCPALNDTVDIAKNDTFSALTIKFMREIGVLCNSLHYSLFRNFPVDSKSEMFRYIADWKVDGQPKLRYLSRNIETKLLFENKTLLLGMPFNPPYTFPVDNETEETNKGAVVKLFGYLRKHLRFKYKVLAPEDNEWGVLNTDGKWSGTISMLLDRTVDLVPFLGITRGRNKVLDFSEPVMTTCSAILVQKPREPPRTLIFLRPFSVFVWCLIIIMIPVMAFVLYLVNRKSSYFVYNGKKKMKGGLFKYRNCFWYMYGAILQQGGIHLPETISARIVVCFWWLFVMVTMATYSGNLIAYLTFPEADWKVMSVEDLARKQSIKVAVIEGTSIHQEIEESPMETLQMLKRRLQNNENAVLVSNKSSILEDVEKGNTAYIDDFYVLSELIKIQHNLTGKCRLALAPGTFQEIYLAIASRQGSPYMEEINNFIRHLWHGGLMQWWAEQYAELKSHECHFVTTTLRGGRKDVNMRDLLGNFLLLACGLTISILVIFLEVVLKRFKKLTSEVKRTFIKKYRIYYSTRVLVKKIVSHKISK</sequence>
<keyword evidence="3" id="KW-0813">Transport</keyword>
<feature type="disulfide bond" evidence="15">
    <location>
        <begin position="744"/>
        <end position="800"/>
    </location>
</feature>
<dbReference type="Pfam" id="PF10613">
    <property type="entry name" value="Lig_chan-Glu_bd"/>
    <property type="match status" value="1"/>
</dbReference>
<comment type="subcellular location">
    <subcellularLocation>
        <location evidence="1">Cell membrane</location>
        <topology evidence="1">Multi-pass membrane protein</topology>
    </subcellularLocation>
</comment>
<gene>
    <name evidence="19" type="primary">IR93a-2</name>
</gene>
<evidence type="ECO:0000256" key="14">
    <source>
        <dbReference type="PIRSR" id="PIRSR601508-2"/>
    </source>
</evidence>
<dbReference type="InterPro" id="IPR001320">
    <property type="entry name" value="Iontro_rcpt_C"/>
</dbReference>
<accession>A0A7S5HE82</accession>
<dbReference type="InterPro" id="IPR052192">
    <property type="entry name" value="Insect_Ionotropic_Sensory_Rcpt"/>
</dbReference>
<keyword evidence="4" id="KW-1003">Cell membrane</keyword>
<reference evidence="19" key="1">
    <citation type="submission" date="2018-11" db="EMBL/GenBank/DDBJ databases">
        <title>Genome-based identification and analysis of ionotropic receptors in Pardosa pseudoannulata.</title>
        <authorList>
            <person name="Xiao Y."/>
        </authorList>
    </citation>
    <scope>NUCLEOTIDE SEQUENCE</scope>
</reference>
<dbReference type="PRINTS" id="PR00177">
    <property type="entry name" value="NMDARECEPTOR"/>
</dbReference>
<keyword evidence="7" id="KW-0406">Ion transport</keyword>
<dbReference type="GO" id="GO:0015276">
    <property type="term" value="F:ligand-gated monoatomic ion channel activity"/>
    <property type="evidence" value="ECO:0007669"/>
    <property type="project" value="InterPro"/>
</dbReference>
<feature type="transmembrane region" description="Helical" evidence="16">
    <location>
        <begin position="627"/>
        <end position="649"/>
    </location>
</feature>
<feature type="domain" description="Ionotropic glutamate receptor L-glutamate and glycine-binding" evidence="18">
    <location>
        <begin position="442"/>
        <end position="502"/>
    </location>
</feature>
<evidence type="ECO:0000256" key="4">
    <source>
        <dbReference type="ARBA" id="ARBA00022475"/>
    </source>
</evidence>
<evidence type="ECO:0000259" key="18">
    <source>
        <dbReference type="SMART" id="SM00918"/>
    </source>
</evidence>
<evidence type="ECO:0000256" key="15">
    <source>
        <dbReference type="PIRSR" id="PIRSR601508-3"/>
    </source>
</evidence>
<protein>
    <submittedName>
        <fullName evidence="19">Ionotropic receptor 93a-2</fullName>
    </submittedName>
</protein>
<evidence type="ECO:0000256" key="2">
    <source>
        <dbReference type="ARBA" id="ARBA00008685"/>
    </source>
</evidence>
<dbReference type="InterPro" id="IPR001508">
    <property type="entry name" value="Iono_Glu_rcpt_met"/>
</dbReference>
<evidence type="ECO:0000259" key="17">
    <source>
        <dbReference type="SMART" id="SM00079"/>
    </source>
</evidence>
<feature type="binding site" evidence="13">
    <location>
        <position position="517"/>
    </location>
    <ligand>
        <name>L-glutamate</name>
        <dbReference type="ChEBI" id="CHEBI:29985"/>
    </ligand>
</feature>
<dbReference type="Gene3D" id="3.40.190.10">
    <property type="entry name" value="Periplasmic binding protein-like II"/>
    <property type="match status" value="1"/>
</dbReference>
<keyword evidence="11" id="KW-1071">Ligand-gated ion channel</keyword>
<proteinExistence type="evidence at transcript level"/>
<dbReference type="EMBL" id="MK201644">
    <property type="protein sequence ID" value="QHA94734.1"/>
    <property type="molecule type" value="mRNA"/>
</dbReference>
<evidence type="ECO:0000256" key="16">
    <source>
        <dbReference type="SAM" id="Phobius"/>
    </source>
</evidence>
<comment type="similarity">
    <text evidence="2">Belongs to the glutamate-gated ion channel (TC 1.A.10.1) family.</text>
</comment>
<keyword evidence="5 16" id="KW-0812">Transmembrane</keyword>
<dbReference type="FunFam" id="1.10.287.70:FF:000143">
    <property type="entry name" value="Probable glutamate receptor"/>
    <property type="match status" value="1"/>
</dbReference>
<dbReference type="SMART" id="SM00918">
    <property type="entry name" value="Lig_chan-Glu_bd"/>
    <property type="match status" value="1"/>
</dbReference>
<feature type="transmembrane region" description="Helical" evidence="16">
    <location>
        <begin position="596"/>
        <end position="615"/>
    </location>
</feature>
<dbReference type="GO" id="GO:0050906">
    <property type="term" value="P:detection of stimulus involved in sensory perception"/>
    <property type="evidence" value="ECO:0007669"/>
    <property type="project" value="UniProtKB-ARBA"/>
</dbReference>
<evidence type="ECO:0000256" key="3">
    <source>
        <dbReference type="ARBA" id="ARBA00022448"/>
    </source>
</evidence>
<keyword evidence="15" id="KW-1015">Disulfide bond</keyword>
<keyword evidence="10" id="KW-0325">Glycoprotein</keyword>
<dbReference type="AlphaFoldDB" id="A0A7S5HE82"/>
<organism evidence="19">
    <name type="scientific">Pardosa pseudoannulata</name>
    <dbReference type="NCBI Taxonomy" id="330961"/>
    <lineage>
        <taxon>Eukaryota</taxon>
        <taxon>Metazoa</taxon>
        <taxon>Ecdysozoa</taxon>
        <taxon>Arthropoda</taxon>
        <taxon>Chelicerata</taxon>
        <taxon>Arachnida</taxon>
        <taxon>Araneae</taxon>
        <taxon>Araneomorphae</taxon>
        <taxon>Entelegynae</taxon>
        <taxon>Lycosoidea</taxon>
        <taxon>Lycosidae</taxon>
        <taxon>Pardosa</taxon>
    </lineage>
</organism>
<dbReference type="GO" id="GO:0005886">
    <property type="term" value="C:plasma membrane"/>
    <property type="evidence" value="ECO:0007669"/>
    <property type="project" value="UniProtKB-SubCell"/>
</dbReference>
<feature type="binding site" evidence="13">
    <location>
        <position position="677"/>
    </location>
    <ligand>
        <name>L-glutamate</name>
        <dbReference type="ChEBI" id="CHEBI:29985"/>
    </ligand>
</feature>
<name>A0A7S5HE82_9ARAC</name>
<feature type="transmembrane region" description="Helical" evidence="16">
    <location>
        <begin position="554"/>
        <end position="575"/>
    </location>
</feature>
<dbReference type="Pfam" id="PF00060">
    <property type="entry name" value="Lig_chan"/>
    <property type="match status" value="1"/>
</dbReference>
<dbReference type="PANTHER" id="PTHR42643">
    <property type="entry name" value="IONOTROPIC RECEPTOR 20A-RELATED"/>
    <property type="match status" value="1"/>
</dbReference>